<evidence type="ECO:0000256" key="4">
    <source>
        <dbReference type="ARBA" id="ARBA00022741"/>
    </source>
</evidence>
<evidence type="ECO:0000313" key="13">
    <source>
        <dbReference type="Proteomes" id="UP000295050"/>
    </source>
</evidence>
<proteinExistence type="predicted"/>
<dbReference type="InterPro" id="IPR025944">
    <property type="entry name" value="Sigma_54_int_dom_CS"/>
</dbReference>
<dbReference type="GO" id="GO:0000160">
    <property type="term" value="P:phosphorelay signal transduction system"/>
    <property type="evidence" value="ECO:0007669"/>
    <property type="project" value="UniProtKB-KW"/>
</dbReference>
<dbReference type="SMART" id="SM00382">
    <property type="entry name" value="AAA"/>
    <property type="match status" value="1"/>
</dbReference>
<dbReference type="InterPro" id="IPR002197">
    <property type="entry name" value="HTH_Fis"/>
</dbReference>
<dbReference type="GO" id="GO:0006355">
    <property type="term" value="P:regulation of DNA-templated transcription"/>
    <property type="evidence" value="ECO:0007669"/>
    <property type="project" value="InterPro"/>
</dbReference>
<dbReference type="PROSITE" id="PS00688">
    <property type="entry name" value="SIGMA54_INTERACT_3"/>
    <property type="match status" value="1"/>
</dbReference>
<sequence>MFDQCVQFENSAIAPEIASYLLGETAPMVALKETLSLLAPTDAPVLATGQTGAGKEMVAQAVHAASGRSGSFVAVNCAAIPAELLESELFGHEKGAFTGAENRRIGRIEAAAGGTLFLDEIGDMPDGLQAKLLRVLETRRITRLGGSHDIEVDFRLVTATHRDLEVAVKEGKFRADLFYRINVFPVQVPPLAQRVGDIPLLLEHMIETRTARAPRGGAPHFTDAALAALARHDWPGNVRELRNTVERAMVLFAGRDIGAADIERLLGVSPLASAVEGAGDAEAPVCILKPGESINLRRHLQELEATLIQAALAQADGRVAQAARQLGLQRTTLIEKMKKLGLSAARAKAA</sequence>
<keyword evidence="5" id="KW-0067">ATP-binding</keyword>
<dbReference type="PANTHER" id="PTHR32071">
    <property type="entry name" value="TRANSCRIPTIONAL REGULATORY PROTEIN"/>
    <property type="match status" value="1"/>
</dbReference>
<dbReference type="InterPro" id="IPR003593">
    <property type="entry name" value="AAA+_ATPase"/>
</dbReference>
<dbReference type="SUPFAM" id="SSF46689">
    <property type="entry name" value="Homeodomain-like"/>
    <property type="match status" value="1"/>
</dbReference>
<accession>A0A4R2RCN7</accession>
<evidence type="ECO:0000256" key="9">
    <source>
        <dbReference type="ARBA" id="ARBA00023159"/>
    </source>
</evidence>
<comment type="function">
    <text evidence="1">Required for activation of most nif operons, which are directly involved in nitrogen fixation.</text>
</comment>
<dbReference type="Gene3D" id="3.40.50.300">
    <property type="entry name" value="P-loop containing nucleotide triphosphate hydrolases"/>
    <property type="match status" value="1"/>
</dbReference>
<dbReference type="InterPro" id="IPR025943">
    <property type="entry name" value="Sigma_54_int_dom_ATP-bd_2"/>
</dbReference>
<keyword evidence="9" id="KW-0010">Activator</keyword>
<comment type="subunit">
    <text evidence="2">Interacts with sigma-54.</text>
</comment>
<dbReference type="InterPro" id="IPR009057">
    <property type="entry name" value="Homeodomain-like_sf"/>
</dbReference>
<keyword evidence="4" id="KW-0547">Nucleotide-binding</keyword>
<evidence type="ECO:0000256" key="6">
    <source>
        <dbReference type="ARBA" id="ARBA00023012"/>
    </source>
</evidence>
<evidence type="ECO:0000256" key="3">
    <source>
        <dbReference type="ARBA" id="ARBA00015308"/>
    </source>
</evidence>
<dbReference type="PROSITE" id="PS00676">
    <property type="entry name" value="SIGMA54_INTERACT_2"/>
    <property type="match status" value="1"/>
</dbReference>
<dbReference type="Pfam" id="PF00158">
    <property type="entry name" value="Sigma54_activat"/>
    <property type="match status" value="1"/>
</dbReference>
<keyword evidence="8" id="KW-0238">DNA-binding</keyword>
<dbReference type="FunFam" id="3.40.50.300:FF:000006">
    <property type="entry name" value="DNA-binding transcriptional regulator NtrC"/>
    <property type="match status" value="1"/>
</dbReference>
<evidence type="ECO:0000256" key="10">
    <source>
        <dbReference type="ARBA" id="ARBA00023163"/>
    </source>
</evidence>
<dbReference type="RefSeq" id="WP_132951716.1">
    <property type="nucleotide sequence ID" value="NZ_SLXU01000009.1"/>
</dbReference>
<reference evidence="12 13" key="1">
    <citation type="submission" date="2019-03" db="EMBL/GenBank/DDBJ databases">
        <title>Genomic Encyclopedia of Type Strains, Phase IV (KMG-IV): sequencing the most valuable type-strain genomes for metagenomic binning, comparative biology and taxonomic classification.</title>
        <authorList>
            <person name="Goeker M."/>
        </authorList>
    </citation>
    <scope>NUCLEOTIDE SEQUENCE [LARGE SCALE GENOMIC DNA]</scope>
    <source>
        <strain evidence="12 13">DSM 24766</strain>
    </source>
</reference>
<dbReference type="PROSITE" id="PS50045">
    <property type="entry name" value="SIGMA54_INTERACT_4"/>
    <property type="match status" value="1"/>
</dbReference>
<gene>
    <name evidence="12" type="ORF">EV663_10979</name>
</gene>
<evidence type="ECO:0000256" key="5">
    <source>
        <dbReference type="ARBA" id="ARBA00022840"/>
    </source>
</evidence>
<dbReference type="AlphaFoldDB" id="A0A4R2RCN7"/>
<dbReference type="Gene3D" id="1.10.10.60">
    <property type="entry name" value="Homeodomain-like"/>
    <property type="match status" value="1"/>
</dbReference>
<dbReference type="OrthoDB" id="9805953at2"/>
<dbReference type="Gene3D" id="1.10.8.60">
    <property type="match status" value="1"/>
</dbReference>
<dbReference type="Pfam" id="PF25601">
    <property type="entry name" value="AAA_lid_14"/>
    <property type="match status" value="1"/>
</dbReference>
<keyword evidence="6" id="KW-0902">Two-component regulatory system</keyword>
<evidence type="ECO:0000256" key="1">
    <source>
        <dbReference type="ARBA" id="ARBA00002167"/>
    </source>
</evidence>
<dbReference type="GO" id="GO:0005524">
    <property type="term" value="F:ATP binding"/>
    <property type="evidence" value="ECO:0007669"/>
    <property type="project" value="UniProtKB-KW"/>
</dbReference>
<organism evidence="12 13">
    <name type="scientific">Rhodovulum bhavnagarense</name>
    <dbReference type="NCBI Taxonomy" id="992286"/>
    <lineage>
        <taxon>Bacteria</taxon>
        <taxon>Pseudomonadati</taxon>
        <taxon>Pseudomonadota</taxon>
        <taxon>Alphaproteobacteria</taxon>
        <taxon>Rhodobacterales</taxon>
        <taxon>Paracoccaceae</taxon>
        <taxon>Rhodovulum</taxon>
    </lineage>
</organism>
<evidence type="ECO:0000313" key="12">
    <source>
        <dbReference type="EMBL" id="TCP60573.1"/>
    </source>
</evidence>
<evidence type="ECO:0000256" key="2">
    <source>
        <dbReference type="ARBA" id="ARBA00011135"/>
    </source>
</evidence>
<dbReference type="InterPro" id="IPR058031">
    <property type="entry name" value="AAA_lid_NorR"/>
</dbReference>
<evidence type="ECO:0000259" key="11">
    <source>
        <dbReference type="PROSITE" id="PS50045"/>
    </source>
</evidence>
<feature type="domain" description="Sigma-54 factor interaction" evidence="11">
    <location>
        <begin position="21"/>
        <end position="250"/>
    </location>
</feature>
<protein>
    <recommendedName>
        <fullName evidence="3">Nif-specific regulatory protein</fullName>
    </recommendedName>
</protein>
<keyword evidence="7" id="KW-0805">Transcription regulation</keyword>
<name>A0A4R2RCN7_9RHOB</name>
<comment type="caution">
    <text evidence="12">The sequence shown here is derived from an EMBL/GenBank/DDBJ whole genome shotgun (WGS) entry which is preliminary data.</text>
</comment>
<dbReference type="GO" id="GO:0043565">
    <property type="term" value="F:sequence-specific DNA binding"/>
    <property type="evidence" value="ECO:0007669"/>
    <property type="project" value="InterPro"/>
</dbReference>
<dbReference type="SUPFAM" id="SSF52540">
    <property type="entry name" value="P-loop containing nucleoside triphosphate hydrolases"/>
    <property type="match status" value="1"/>
</dbReference>
<dbReference type="Pfam" id="PF02954">
    <property type="entry name" value="HTH_8"/>
    <property type="match status" value="1"/>
</dbReference>
<keyword evidence="10" id="KW-0804">Transcription</keyword>
<dbReference type="PRINTS" id="PR01590">
    <property type="entry name" value="HTHFIS"/>
</dbReference>
<dbReference type="InterPro" id="IPR002078">
    <property type="entry name" value="Sigma_54_int"/>
</dbReference>
<dbReference type="InterPro" id="IPR027417">
    <property type="entry name" value="P-loop_NTPase"/>
</dbReference>
<dbReference type="EMBL" id="SLXU01000009">
    <property type="protein sequence ID" value="TCP60573.1"/>
    <property type="molecule type" value="Genomic_DNA"/>
</dbReference>
<evidence type="ECO:0000256" key="8">
    <source>
        <dbReference type="ARBA" id="ARBA00023125"/>
    </source>
</evidence>
<dbReference type="Proteomes" id="UP000295050">
    <property type="component" value="Unassembled WGS sequence"/>
</dbReference>
<dbReference type="PANTHER" id="PTHR32071:SF117">
    <property type="entry name" value="PTS-DEPENDENT DIHYDROXYACETONE KINASE OPERON REGULATORY PROTEIN-RELATED"/>
    <property type="match status" value="1"/>
</dbReference>
<dbReference type="CDD" id="cd00009">
    <property type="entry name" value="AAA"/>
    <property type="match status" value="1"/>
</dbReference>
<keyword evidence="13" id="KW-1185">Reference proteome</keyword>
<evidence type="ECO:0000256" key="7">
    <source>
        <dbReference type="ARBA" id="ARBA00023015"/>
    </source>
</evidence>